<dbReference type="GO" id="GO:0061608">
    <property type="term" value="F:nuclear import signal receptor activity"/>
    <property type="evidence" value="ECO:0000318"/>
    <property type="project" value="GO_Central"/>
</dbReference>
<dbReference type="PANTHER" id="PTHR23316">
    <property type="entry name" value="IMPORTIN ALPHA"/>
    <property type="match status" value="1"/>
</dbReference>
<gene>
    <name evidence="9" type="ORF">THAPSDRAFT_26082</name>
</gene>
<dbReference type="InterPro" id="IPR011989">
    <property type="entry name" value="ARM-like"/>
</dbReference>
<evidence type="ECO:0000256" key="5">
    <source>
        <dbReference type="PIRNR" id="PIRNR005673"/>
    </source>
</evidence>
<organism evidence="9 10">
    <name type="scientific">Thalassiosira pseudonana</name>
    <name type="common">Marine diatom</name>
    <name type="synonym">Cyclotella nana</name>
    <dbReference type="NCBI Taxonomy" id="35128"/>
    <lineage>
        <taxon>Eukaryota</taxon>
        <taxon>Sar</taxon>
        <taxon>Stramenopiles</taxon>
        <taxon>Ochrophyta</taxon>
        <taxon>Bacillariophyta</taxon>
        <taxon>Coscinodiscophyceae</taxon>
        <taxon>Thalassiosirophycidae</taxon>
        <taxon>Thalassiosirales</taxon>
        <taxon>Thalassiosiraceae</taxon>
        <taxon>Thalassiosira</taxon>
    </lineage>
</organism>
<dbReference type="Gene3D" id="1.25.10.10">
    <property type="entry name" value="Leucine-rich Repeat Variant"/>
    <property type="match status" value="1"/>
</dbReference>
<proteinExistence type="inferred from homology"/>
<dbReference type="GO" id="GO:0005737">
    <property type="term" value="C:cytoplasm"/>
    <property type="evidence" value="ECO:0007669"/>
    <property type="project" value="InterPro"/>
</dbReference>
<dbReference type="Pfam" id="PF16186">
    <property type="entry name" value="Arm_3"/>
    <property type="match status" value="1"/>
</dbReference>
<keyword evidence="10" id="KW-1185">Reference proteome</keyword>
<dbReference type="Proteomes" id="UP000001449">
    <property type="component" value="Chromosome 1"/>
</dbReference>
<dbReference type="InterPro" id="IPR032413">
    <property type="entry name" value="Arm_3"/>
</dbReference>
<keyword evidence="3" id="KW-0677">Repeat</keyword>
<evidence type="ECO:0000259" key="8">
    <source>
        <dbReference type="Pfam" id="PF01749"/>
    </source>
</evidence>
<dbReference type="SMART" id="SM00185">
    <property type="entry name" value="ARM"/>
    <property type="match status" value="8"/>
</dbReference>
<dbReference type="KEGG" id="tps:THAPSDRAFT_26082"/>
<sequence>MLLSSATKNKTETNVQLRKNKKEEGIAKRRAMTSVPNSLPVANTINTATASSSKKIYTVDDIPSLTAALRQPNITDDNLVEIVQGFRKLLSVENNPPVEKVLESGVLPALVQMLALHDKSTVQFEAAWALTNIASTDYTKVVVEAGAVPLFVQLLSSPSAEIREQSAWCLGNIAGDSYQLRDIVLTAGAVQPLLQNIVSPASNSLFSNCVWTLSNFCRGKPVPELNLVACALPTLANILNGTNDEAKTDALWALSYISDGDDARIQSVLDAGVINNLIDLLGSDNQSVVTPALRTVGNIVSGSDDQTQMVVNAGLLTKMEGLLDSPRKMIRKEACWVLSNIAAGTQEQIGKVLGKKSGMNRVVELAVCGEWEVRKEAIWVISNVATGGADKHVMSVVEFGAIDAVCEILDMQDTKMLLVALDAIESILKVGQTHHKDYASFVDECDGLTKIENLQEHESDDVYKKAVGIIETYFGTEDGAEDENLAPAVNGDTFSFGLPQKNLEDSFDADCPANSFSQPFTTFNFAN</sequence>
<dbReference type="InterPro" id="IPR000225">
    <property type="entry name" value="Armadillo"/>
</dbReference>
<dbReference type="GO" id="GO:0006607">
    <property type="term" value="P:NLS-bearing protein import into nucleus"/>
    <property type="evidence" value="ECO:0000318"/>
    <property type="project" value="GO_Central"/>
</dbReference>
<dbReference type="SUPFAM" id="SSF48371">
    <property type="entry name" value="ARM repeat"/>
    <property type="match status" value="1"/>
</dbReference>
<evidence type="ECO:0000256" key="2">
    <source>
        <dbReference type="ARBA" id="ARBA00022448"/>
    </source>
</evidence>
<evidence type="ECO:0000256" key="3">
    <source>
        <dbReference type="ARBA" id="ARBA00022737"/>
    </source>
</evidence>
<dbReference type="InterPro" id="IPR002652">
    <property type="entry name" value="Importin-a_IBB"/>
</dbReference>
<reference evidence="9 10" key="1">
    <citation type="journal article" date="2004" name="Science">
        <title>The genome of the diatom Thalassiosira pseudonana: ecology, evolution, and metabolism.</title>
        <authorList>
            <person name="Armbrust E.V."/>
            <person name="Berges J.A."/>
            <person name="Bowler C."/>
            <person name="Green B.R."/>
            <person name="Martinez D."/>
            <person name="Putnam N.H."/>
            <person name="Zhou S."/>
            <person name="Allen A.E."/>
            <person name="Apt K.E."/>
            <person name="Bechner M."/>
            <person name="Brzezinski M.A."/>
            <person name="Chaal B.K."/>
            <person name="Chiovitti A."/>
            <person name="Davis A.K."/>
            <person name="Demarest M.S."/>
            <person name="Detter J.C."/>
            <person name="Glavina T."/>
            <person name="Goodstein D."/>
            <person name="Hadi M.Z."/>
            <person name="Hellsten U."/>
            <person name="Hildebrand M."/>
            <person name="Jenkins B.D."/>
            <person name="Jurka J."/>
            <person name="Kapitonov V.V."/>
            <person name="Kroger N."/>
            <person name="Lau W.W."/>
            <person name="Lane T.W."/>
            <person name="Larimer F.W."/>
            <person name="Lippmeier J.C."/>
            <person name="Lucas S."/>
            <person name="Medina M."/>
            <person name="Montsant A."/>
            <person name="Obornik M."/>
            <person name="Parker M.S."/>
            <person name="Palenik B."/>
            <person name="Pazour G.J."/>
            <person name="Richardson P.M."/>
            <person name="Rynearson T.A."/>
            <person name="Saito M.A."/>
            <person name="Schwartz D.C."/>
            <person name="Thamatrakoln K."/>
            <person name="Valentin K."/>
            <person name="Vardi A."/>
            <person name="Wilkerson F.P."/>
            <person name="Rokhsar D.S."/>
        </authorList>
    </citation>
    <scope>NUCLEOTIDE SEQUENCE [LARGE SCALE GENOMIC DNA]</scope>
    <source>
        <strain evidence="9 10">CCMP1335</strain>
    </source>
</reference>
<dbReference type="STRING" id="35128.B8BRP7"/>
<dbReference type="OMA" id="LLAHHAM"/>
<dbReference type="EMBL" id="CM000638">
    <property type="protein sequence ID" value="EED96576.1"/>
    <property type="molecule type" value="Genomic_DNA"/>
</dbReference>
<comment type="similarity">
    <text evidence="1 5">Belongs to the importin alpha family.</text>
</comment>
<keyword evidence="4 5" id="KW-0653">Protein transport</keyword>
<dbReference type="GO" id="GO:0005634">
    <property type="term" value="C:nucleus"/>
    <property type="evidence" value="ECO:0000318"/>
    <property type="project" value="GO_Central"/>
</dbReference>
<dbReference type="GO" id="GO:0008139">
    <property type="term" value="F:nuclear localization sequence binding"/>
    <property type="evidence" value="ECO:0000318"/>
    <property type="project" value="GO_Central"/>
</dbReference>
<dbReference type="Pfam" id="PF01749">
    <property type="entry name" value="IBB"/>
    <property type="match status" value="1"/>
</dbReference>
<keyword evidence="2 5" id="KW-0813">Transport</keyword>
<evidence type="ECO:0000256" key="6">
    <source>
        <dbReference type="PROSITE-ProRule" id="PRU00259"/>
    </source>
</evidence>
<dbReference type="InterPro" id="IPR016024">
    <property type="entry name" value="ARM-type_fold"/>
</dbReference>
<dbReference type="HOGENOM" id="CLU_018084_6_0_1"/>
<dbReference type="PaxDb" id="35128-Thaps26082"/>
<protein>
    <recommendedName>
        <fullName evidence="5">Importin subunit alpha</fullName>
    </recommendedName>
</protein>
<name>B8BRP7_THAPS</name>
<evidence type="ECO:0000313" key="10">
    <source>
        <dbReference type="Proteomes" id="UP000001449"/>
    </source>
</evidence>
<evidence type="ECO:0000256" key="1">
    <source>
        <dbReference type="ARBA" id="ARBA00010394"/>
    </source>
</evidence>
<dbReference type="InterPro" id="IPR024931">
    <property type="entry name" value="Importin_alpha"/>
</dbReference>
<evidence type="ECO:0000313" key="9">
    <source>
        <dbReference type="EMBL" id="EED96576.1"/>
    </source>
</evidence>
<dbReference type="eggNOG" id="KOG0166">
    <property type="taxonomic scope" value="Eukaryota"/>
</dbReference>
<reference evidence="9 10" key="2">
    <citation type="journal article" date="2008" name="Nature">
        <title>The Phaeodactylum genome reveals the evolutionary history of diatom genomes.</title>
        <authorList>
            <person name="Bowler C."/>
            <person name="Allen A.E."/>
            <person name="Badger J.H."/>
            <person name="Grimwood J."/>
            <person name="Jabbari K."/>
            <person name="Kuo A."/>
            <person name="Maheswari U."/>
            <person name="Martens C."/>
            <person name="Maumus F."/>
            <person name="Otillar R.P."/>
            <person name="Rayko E."/>
            <person name="Salamov A."/>
            <person name="Vandepoele K."/>
            <person name="Beszteri B."/>
            <person name="Gruber A."/>
            <person name="Heijde M."/>
            <person name="Katinka M."/>
            <person name="Mock T."/>
            <person name="Valentin K."/>
            <person name="Verret F."/>
            <person name="Berges J.A."/>
            <person name="Brownlee C."/>
            <person name="Cadoret J.P."/>
            <person name="Chiovitti A."/>
            <person name="Choi C.J."/>
            <person name="Coesel S."/>
            <person name="De Martino A."/>
            <person name="Detter J.C."/>
            <person name="Durkin C."/>
            <person name="Falciatore A."/>
            <person name="Fournet J."/>
            <person name="Haruta M."/>
            <person name="Huysman M.J."/>
            <person name="Jenkins B.D."/>
            <person name="Jiroutova K."/>
            <person name="Jorgensen R.E."/>
            <person name="Joubert Y."/>
            <person name="Kaplan A."/>
            <person name="Kroger N."/>
            <person name="Kroth P.G."/>
            <person name="La Roche J."/>
            <person name="Lindquist E."/>
            <person name="Lommer M."/>
            <person name="Martin-Jezequel V."/>
            <person name="Lopez P.J."/>
            <person name="Lucas S."/>
            <person name="Mangogna M."/>
            <person name="McGinnis K."/>
            <person name="Medlin L.K."/>
            <person name="Montsant A."/>
            <person name="Oudot-Le Secq M.P."/>
            <person name="Napoli C."/>
            <person name="Obornik M."/>
            <person name="Parker M.S."/>
            <person name="Petit J.L."/>
            <person name="Porcel B.M."/>
            <person name="Poulsen N."/>
            <person name="Robison M."/>
            <person name="Rychlewski L."/>
            <person name="Rynearson T.A."/>
            <person name="Schmutz J."/>
            <person name="Shapiro H."/>
            <person name="Siaut M."/>
            <person name="Stanley M."/>
            <person name="Sussman M.R."/>
            <person name="Taylor A.R."/>
            <person name="Vardi A."/>
            <person name="von Dassow P."/>
            <person name="Vyverman W."/>
            <person name="Willis A."/>
            <person name="Wyrwicz L.S."/>
            <person name="Rokhsar D.S."/>
            <person name="Weissenbach J."/>
            <person name="Armbrust E.V."/>
            <person name="Green B.R."/>
            <person name="Van de Peer Y."/>
            <person name="Grigoriev I.V."/>
        </authorList>
    </citation>
    <scope>NUCLEOTIDE SEQUENCE [LARGE SCALE GENOMIC DNA]</scope>
    <source>
        <strain evidence="9 10">CCMP1335</strain>
    </source>
</reference>
<dbReference type="Pfam" id="PF00514">
    <property type="entry name" value="Arm"/>
    <property type="match status" value="4"/>
</dbReference>
<dbReference type="FunFam" id="1.25.10.10:FF:000009">
    <property type="entry name" value="Importin subunit alpha"/>
    <property type="match status" value="1"/>
</dbReference>
<feature type="region of interest" description="Disordered" evidence="7">
    <location>
        <begin position="1"/>
        <end position="33"/>
    </location>
</feature>
<evidence type="ECO:0000256" key="7">
    <source>
        <dbReference type="SAM" id="MobiDB-lite"/>
    </source>
</evidence>
<feature type="repeat" description="ARM" evidence="6">
    <location>
        <begin position="272"/>
        <end position="314"/>
    </location>
</feature>
<dbReference type="InParanoid" id="B8BRP7"/>
<feature type="repeat" description="ARM" evidence="6">
    <location>
        <begin position="146"/>
        <end position="188"/>
    </location>
</feature>
<feature type="compositionally biased region" description="Polar residues" evidence="7">
    <location>
        <begin position="1"/>
        <end position="17"/>
    </location>
</feature>
<evidence type="ECO:0000256" key="4">
    <source>
        <dbReference type="ARBA" id="ARBA00022927"/>
    </source>
</evidence>
<feature type="repeat" description="ARM" evidence="6">
    <location>
        <begin position="105"/>
        <end position="134"/>
    </location>
</feature>
<dbReference type="GeneID" id="7447655"/>
<accession>B8BRP7</accession>
<dbReference type="PIRSF" id="PIRSF005673">
    <property type="entry name" value="Importin_alpha"/>
    <property type="match status" value="1"/>
</dbReference>
<dbReference type="AlphaFoldDB" id="B8BRP7"/>
<dbReference type="PROSITE" id="PS50176">
    <property type="entry name" value="ARM_REPEAT"/>
    <property type="match status" value="3"/>
</dbReference>
<dbReference type="RefSeq" id="XP_002286935.1">
    <property type="nucleotide sequence ID" value="XM_002286899.1"/>
</dbReference>
<feature type="domain" description="IBB" evidence="8">
    <location>
        <begin position="9"/>
        <end position="43"/>
    </location>
</feature>